<proteinExistence type="predicted"/>
<keyword evidence="1" id="KW-0732">Signal</keyword>
<feature type="signal peptide" evidence="1">
    <location>
        <begin position="1"/>
        <end position="21"/>
    </location>
</feature>
<dbReference type="EMBL" id="GGFM01009584">
    <property type="protein sequence ID" value="MBW30335.1"/>
    <property type="molecule type" value="Transcribed_RNA"/>
</dbReference>
<evidence type="ECO:0000313" key="2">
    <source>
        <dbReference type="EMBL" id="MBW30335.1"/>
    </source>
</evidence>
<reference evidence="2" key="1">
    <citation type="submission" date="2018-01" db="EMBL/GenBank/DDBJ databases">
        <title>An insight into the sialome of Amazonian anophelines.</title>
        <authorList>
            <person name="Ribeiro J.M."/>
            <person name="Scarpassa V."/>
            <person name="Calvo E."/>
        </authorList>
    </citation>
    <scope>NUCLEOTIDE SEQUENCE</scope>
    <source>
        <tissue evidence="2">Salivary glands</tissue>
    </source>
</reference>
<name>A0A2M3ZPA6_9DIPT</name>
<sequence length="74" mass="8563">MQLVVLLFAFLRIYFIYLTSTLSSSSPVLCGAVYYIEIELKVFFVIKIISFIPDERSYVAQVCEQNELGKEFII</sequence>
<dbReference type="AlphaFoldDB" id="A0A2M3ZPA6"/>
<feature type="chain" id="PRO_5014824411" evidence="1">
    <location>
        <begin position="22"/>
        <end position="74"/>
    </location>
</feature>
<organism evidence="2">
    <name type="scientific">Anopheles braziliensis</name>
    <dbReference type="NCBI Taxonomy" id="58242"/>
    <lineage>
        <taxon>Eukaryota</taxon>
        <taxon>Metazoa</taxon>
        <taxon>Ecdysozoa</taxon>
        <taxon>Arthropoda</taxon>
        <taxon>Hexapoda</taxon>
        <taxon>Insecta</taxon>
        <taxon>Pterygota</taxon>
        <taxon>Neoptera</taxon>
        <taxon>Endopterygota</taxon>
        <taxon>Diptera</taxon>
        <taxon>Nematocera</taxon>
        <taxon>Culicoidea</taxon>
        <taxon>Culicidae</taxon>
        <taxon>Anophelinae</taxon>
        <taxon>Anopheles</taxon>
    </lineage>
</organism>
<protein>
    <submittedName>
        <fullName evidence="2">Putative secreted peptide</fullName>
    </submittedName>
</protein>
<accession>A0A2M3ZPA6</accession>
<evidence type="ECO:0000256" key="1">
    <source>
        <dbReference type="SAM" id="SignalP"/>
    </source>
</evidence>